<protein>
    <submittedName>
        <fullName evidence="5">PD-(D/E)XK nuclease family protein</fullName>
    </submittedName>
</protein>
<keyword evidence="6" id="KW-1185">Reference proteome</keyword>
<sequence length="267" mass="30435">MTSPALIPISQSHLKILAACPRLFQHRFLDRVGAPSLLPPQQSQQRMGQNFHRLMQQYWMDLPIEPILEQSPGLRKRFQAFQASPPPLIRGDRLTEYRCTWQSGTFLLLGVFDLLVVGSSQAQIVDWKSFRQPNSPDLLSQSWQTRLYPYLLAQTSPFRPDQISMTYWFAQGRSPQDAPVYHFPYSAQRHQTNHCEIAAHLQQLHRWLQEHDQGQSLPKVALAQGECFGATHTCAYAERCQRLPAVPFPNPGTSALDAIEAIPEVPL</sequence>
<proteinExistence type="predicted"/>
<dbReference type="AlphaFoldDB" id="A0ABD4T1D7"/>
<dbReference type="GO" id="GO:0006281">
    <property type="term" value="P:DNA repair"/>
    <property type="evidence" value="ECO:0007669"/>
    <property type="project" value="UniProtKB-KW"/>
</dbReference>
<keyword evidence="3" id="KW-0234">DNA repair</keyword>
<evidence type="ECO:0000256" key="3">
    <source>
        <dbReference type="ARBA" id="ARBA00023204"/>
    </source>
</evidence>
<keyword evidence="2" id="KW-0378">Hydrolase</keyword>
<organism evidence="5 6">
    <name type="scientific">Lyngbya confervoides BDU141951</name>
    <dbReference type="NCBI Taxonomy" id="1574623"/>
    <lineage>
        <taxon>Bacteria</taxon>
        <taxon>Bacillati</taxon>
        <taxon>Cyanobacteriota</taxon>
        <taxon>Cyanophyceae</taxon>
        <taxon>Oscillatoriophycideae</taxon>
        <taxon>Oscillatoriales</taxon>
        <taxon>Microcoleaceae</taxon>
        <taxon>Lyngbya</taxon>
    </lineage>
</organism>
<evidence type="ECO:0000313" key="6">
    <source>
        <dbReference type="Proteomes" id="UP000031561"/>
    </source>
</evidence>
<keyword evidence="2" id="KW-0067">ATP-binding</keyword>
<dbReference type="Pfam" id="PF12705">
    <property type="entry name" value="PDDEXK_1"/>
    <property type="match status" value="1"/>
</dbReference>
<keyword evidence="2" id="KW-0547">Nucleotide-binding</keyword>
<comment type="caution">
    <text evidence="5">The sequence shown here is derived from an EMBL/GenBank/DDBJ whole genome shotgun (WGS) entry which is preliminary data.</text>
</comment>
<evidence type="ECO:0000256" key="1">
    <source>
        <dbReference type="ARBA" id="ARBA00022763"/>
    </source>
</evidence>
<dbReference type="InterPro" id="IPR038726">
    <property type="entry name" value="PDDEXK_AddAB-type"/>
</dbReference>
<reference evidence="5 6" key="1">
    <citation type="journal article" date="2015" name="Genome Announc.">
        <title>Draft Genome Sequence of Filamentous Marine Cyanobacterium Lyngbya confervoides Strain BDU141951.</title>
        <authorList>
            <person name="Chandrababunaidu M.M."/>
            <person name="Sen D."/>
            <person name="Tripathy S."/>
        </authorList>
    </citation>
    <scope>NUCLEOTIDE SEQUENCE [LARGE SCALE GENOMIC DNA]</scope>
    <source>
        <strain evidence="5 6">BDU141951</strain>
    </source>
</reference>
<dbReference type="EMBL" id="JTHE03000042">
    <property type="protein sequence ID" value="MCM1982517.1"/>
    <property type="molecule type" value="Genomic_DNA"/>
</dbReference>
<evidence type="ECO:0000256" key="2">
    <source>
        <dbReference type="ARBA" id="ARBA00022806"/>
    </source>
</evidence>
<dbReference type="InterPro" id="IPR011604">
    <property type="entry name" value="PDDEXK-like_dom_sf"/>
</dbReference>
<dbReference type="GO" id="GO:0004386">
    <property type="term" value="F:helicase activity"/>
    <property type="evidence" value="ECO:0007669"/>
    <property type="project" value="UniProtKB-KW"/>
</dbReference>
<accession>A0ABD4T1D7</accession>
<dbReference type="RefSeq" id="WP_166281333.1">
    <property type="nucleotide sequence ID" value="NZ_JTHE03000042.1"/>
</dbReference>
<evidence type="ECO:0000259" key="4">
    <source>
        <dbReference type="Pfam" id="PF12705"/>
    </source>
</evidence>
<evidence type="ECO:0000313" key="5">
    <source>
        <dbReference type="EMBL" id="MCM1982517.1"/>
    </source>
</evidence>
<feature type="domain" description="PD-(D/E)XK endonuclease-like" evidence="4">
    <location>
        <begin position="9"/>
        <end position="241"/>
    </location>
</feature>
<gene>
    <name evidence="5" type="ORF">QQ91_0006725</name>
</gene>
<keyword evidence="2" id="KW-0347">Helicase</keyword>
<dbReference type="Gene3D" id="3.90.320.10">
    <property type="match status" value="1"/>
</dbReference>
<keyword evidence="1" id="KW-0227">DNA damage</keyword>
<dbReference type="Proteomes" id="UP000031561">
    <property type="component" value="Unassembled WGS sequence"/>
</dbReference>
<name>A0ABD4T1D7_9CYAN</name>